<dbReference type="Proteomes" id="UP001383192">
    <property type="component" value="Unassembled WGS sequence"/>
</dbReference>
<evidence type="ECO:0000313" key="2">
    <source>
        <dbReference type="Proteomes" id="UP001383192"/>
    </source>
</evidence>
<dbReference type="Gene3D" id="1.20.1280.50">
    <property type="match status" value="1"/>
</dbReference>
<dbReference type="AlphaFoldDB" id="A0AAW0D4Q6"/>
<protein>
    <recommendedName>
        <fullName evidence="3">F-box domain-containing protein</fullName>
    </recommendedName>
</protein>
<evidence type="ECO:0008006" key="3">
    <source>
        <dbReference type="Google" id="ProtNLM"/>
    </source>
</evidence>
<sequence length="572" mass="64894">MPLFSCPKCGVQIEETTNDSDITIRPPFMDALSRSNDPLSHHQYDIVHQQYQEMVSKATTLDASMAHFRAILDAMVLERQRLTTALRDYKVILHPIRRLPHDILAHIFDMCLDADLKNPRRIPITDESRSTAYPGSLNTKKAPWVLAQVCSRWRQLALSLPQLWTGINLNWAYTEQVQQYSPAVEPLLGLQLQRCRDQPLAISYYGQMMAWDIGRRTKFQTNERLLMVACSRSLQWSTAYLGFGDIGGVRSLLSYTALFPSLENLHIELPVDMSTTDQFEVFRVAPKLRHLMITGNHGCIGRQSFPWYQIIDYVSQSEHVDGVWALTNEDHFRILPFLQNVQICDLEILPPEDMGAPVDVPQQRLVLSHLHTLTLRPRFFRDVADSVREILVWLTLPALRTLEFPSGFESYPELVAFLNRSSCHLQKLSLVDAALDDEQVVHLLGMDNMRGLHTLTIGIFDDDDGSVSIGEPLLTALRFGDGDDIRNIVLPNLVSLTLRGDKRWTDARLIEMVSSRRQNGLGDGHSRLQYLNIVDISEEGGVIEDPDALAALRQLNDDGFVFKVNGMDLIGD</sequence>
<reference evidence="1 2" key="1">
    <citation type="submission" date="2024-01" db="EMBL/GenBank/DDBJ databases">
        <title>A draft genome for a cacao thread blight-causing isolate of Paramarasmius palmivorus.</title>
        <authorList>
            <person name="Baruah I.K."/>
            <person name="Bukari Y."/>
            <person name="Amoako-Attah I."/>
            <person name="Meinhardt L.W."/>
            <person name="Bailey B.A."/>
            <person name="Cohen S.P."/>
        </authorList>
    </citation>
    <scope>NUCLEOTIDE SEQUENCE [LARGE SCALE GENOMIC DNA]</scope>
    <source>
        <strain evidence="1 2">GH-12</strain>
    </source>
</reference>
<keyword evidence="2" id="KW-1185">Reference proteome</keyword>
<name>A0AAW0D4Q6_9AGAR</name>
<dbReference type="EMBL" id="JAYKXP010000021">
    <property type="protein sequence ID" value="KAK7047146.1"/>
    <property type="molecule type" value="Genomic_DNA"/>
</dbReference>
<dbReference type="Gene3D" id="3.80.10.10">
    <property type="entry name" value="Ribonuclease Inhibitor"/>
    <property type="match status" value="1"/>
</dbReference>
<comment type="caution">
    <text evidence="1">The sequence shown here is derived from an EMBL/GenBank/DDBJ whole genome shotgun (WGS) entry which is preliminary data.</text>
</comment>
<proteinExistence type="predicted"/>
<evidence type="ECO:0000313" key="1">
    <source>
        <dbReference type="EMBL" id="KAK7047146.1"/>
    </source>
</evidence>
<dbReference type="InterPro" id="IPR032675">
    <property type="entry name" value="LRR_dom_sf"/>
</dbReference>
<accession>A0AAW0D4Q6</accession>
<organism evidence="1 2">
    <name type="scientific">Paramarasmius palmivorus</name>
    <dbReference type="NCBI Taxonomy" id="297713"/>
    <lineage>
        <taxon>Eukaryota</taxon>
        <taxon>Fungi</taxon>
        <taxon>Dikarya</taxon>
        <taxon>Basidiomycota</taxon>
        <taxon>Agaricomycotina</taxon>
        <taxon>Agaricomycetes</taxon>
        <taxon>Agaricomycetidae</taxon>
        <taxon>Agaricales</taxon>
        <taxon>Marasmiineae</taxon>
        <taxon>Marasmiaceae</taxon>
        <taxon>Paramarasmius</taxon>
    </lineage>
</organism>
<gene>
    <name evidence="1" type="ORF">VNI00_006811</name>
</gene>
<dbReference type="SUPFAM" id="SSF52047">
    <property type="entry name" value="RNI-like"/>
    <property type="match status" value="1"/>
</dbReference>